<accession>A0A9W6IRW3</accession>
<keyword evidence="2" id="KW-0805">Transcription regulation</keyword>
<dbReference type="Pfam" id="PF00126">
    <property type="entry name" value="HTH_1"/>
    <property type="match status" value="1"/>
</dbReference>
<dbReference type="Gene3D" id="3.40.190.290">
    <property type="match status" value="1"/>
</dbReference>
<evidence type="ECO:0000259" key="5">
    <source>
        <dbReference type="PROSITE" id="PS50931"/>
    </source>
</evidence>
<organism evidence="6 7">
    <name type="scientific">Methylopila capsulata</name>
    <dbReference type="NCBI Taxonomy" id="61654"/>
    <lineage>
        <taxon>Bacteria</taxon>
        <taxon>Pseudomonadati</taxon>
        <taxon>Pseudomonadota</taxon>
        <taxon>Alphaproteobacteria</taxon>
        <taxon>Hyphomicrobiales</taxon>
        <taxon>Methylopilaceae</taxon>
        <taxon>Methylopila</taxon>
    </lineage>
</organism>
<dbReference type="GO" id="GO:0006351">
    <property type="term" value="P:DNA-templated transcription"/>
    <property type="evidence" value="ECO:0007669"/>
    <property type="project" value="TreeGrafter"/>
</dbReference>
<dbReference type="InterPro" id="IPR000847">
    <property type="entry name" value="LysR_HTH_N"/>
</dbReference>
<evidence type="ECO:0000256" key="1">
    <source>
        <dbReference type="ARBA" id="ARBA00009437"/>
    </source>
</evidence>
<keyword evidence="3" id="KW-0238">DNA-binding</keyword>
<evidence type="ECO:0000256" key="4">
    <source>
        <dbReference type="ARBA" id="ARBA00023163"/>
    </source>
</evidence>
<evidence type="ECO:0000256" key="2">
    <source>
        <dbReference type="ARBA" id="ARBA00023015"/>
    </source>
</evidence>
<dbReference type="GO" id="GO:0003700">
    <property type="term" value="F:DNA-binding transcription factor activity"/>
    <property type="evidence" value="ECO:0007669"/>
    <property type="project" value="InterPro"/>
</dbReference>
<gene>
    <name evidence="6" type="ORF">GCM10008170_05210</name>
</gene>
<dbReference type="InterPro" id="IPR036390">
    <property type="entry name" value="WH_DNA-bd_sf"/>
</dbReference>
<dbReference type="PANTHER" id="PTHR30537:SF72">
    <property type="entry name" value="LYSR FAMILY TRANSCRIPTIONAL REGULATOR"/>
    <property type="match status" value="1"/>
</dbReference>
<evidence type="ECO:0000313" key="6">
    <source>
        <dbReference type="EMBL" id="GLK54502.1"/>
    </source>
</evidence>
<sequence>MPTLFGYGEQWRMDHFDALRLFARVVERRSFTDAAVDLGLSRSTATETIRRLEARLGAKLLERTTRHVAPTLDGGQFYERCVAILADVEDAEATLRAGEPRGLLRVDAPGLLTRTFLLPALEAFLERHPKIDIQFGQSDRLVDLVREGVDCAIRVGEPADSNLTMRRLGALAEVTVASPAYLARHGTPRSIEELDGHLMVGFVSSRTAEMLPLEFTVDGRTREIMLPSRVTSNSADTNADLARLGFGLIQAPVYRFERELREGALVEVLPAYPPSPTTLSALFPKARQMAPRLRVFLDWAASTFRAL</sequence>
<comment type="caution">
    <text evidence="6">The sequence shown here is derived from an EMBL/GenBank/DDBJ whole genome shotgun (WGS) entry which is preliminary data.</text>
</comment>
<dbReference type="EMBL" id="BSFF01000001">
    <property type="protein sequence ID" value="GLK54502.1"/>
    <property type="molecule type" value="Genomic_DNA"/>
</dbReference>
<evidence type="ECO:0000256" key="3">
    <source>
        <dbReference type="ARBA" id="ARBA00023125"/>
    </source>
</evidence>
<dbReference type="Proteomes" id="UP001143400">
    <property type="component" value="Unassembled WGS sequence"/>
</dbReference>
<protein>
    <submittedName>
        <fullName evidence="6">LysR family transcriptional regulator</fullName>
    </submittedName>
</protein>
<dbReference type="PROSITE" id="PS50931">
    <property type="entry name" value="HTH_LYSR"/>
    <property type="match status" value="1"/>
</dbReference>
<dbReference type="Pfam" id="PF03466">
    <property type="entry name" value="LysR_substrate"/>
    <property type="match status" value="1"/>
</dbReference>
<comment type="similarity">
    <text evidence="1">Belongs to the LysR transcriptional regulatory family.</text>
</comment>
<dbReference type="GO" id="GO:0043565">
    <property type="term" value="F:sequence-specific DNA binding"/>
    <property type="evidence" value="ECO:0007669"/>
    <property type="project" value="TreeGrafter"/>
</dbReference>
<dbReference type="PANTHER" id="PTHR30537">
    <property type="entry name" value="HTH-TYPE TRANSCRIPTIONAL REGULATOR"/>
    <property type="match status" value="1"/>
</dbReference>
<reference evidence="6" key="1">
    <citation type="journal article" date="2014" name="Int. J. Syst. Evol. Microbiol.">
        <title>Complete genome sequence of Corynebacterium casei LMG S-19264T (=DSM 44701T), isolated from a smear-ripened cheese.</title>
        <authorList>
            <consortium name="US DOE Joint Genome Institute (JGI-PGF)"/>
            <person name="Walter F."/>
            <person name="Albersmeier A."/>
            <person name="Kalinowski J."/>
            <person name="Ruckert C."/>
        </authorList>
    </citation>
    <scope>NUCLEOTIDE SEQUENCE</scope>
    <source>
        <strain evidence="6">VKM B-1606</strain>
    </source>
</reference>
<proteinExistence type="inferred from homology"/>
<dbReference type="InterPro" id="IPR058163">
    <property type="entry name" value="LysR-type_TF_proteobact-type"/>
</dbReference>
<evidence type="ECO:0000313" key="7">
    <source>
        <dbReference type="Proteomes" id="UP001143400"/>
    </source>
</evidence>
<dbReference type="InterPro" id="IPR036388">
    <property type="entry name" value="WH-like_DNA-bd_sf"/>
</dbReference>
<name>A0A9W6IRW3_9HYPH</name>
<feature type="domain" description="HTH lysR-type" evidence="5">
    <location>
        <begin position="16"/>
        <end position="71"/>
    </location>
</feature>
<dbReference type="InterPro" id="IPR005119">
    <property type="entry name" value="LysR_subst-bd"/>
</dbReference>
<dbReference type="Gene3D" id="1.10.10.10">
    <property type="entry name" value="Winged helix-like DNA-binding domain superfamily/Winged helix DNA-binding domain"/>
    <property type="match status" value="1"/>
</dbReference>
<dbReference type="CDD" id="cd08472">
    <property type="entry name" value="PBP2_CrgA_like_3"/>
    <property type="match status" value="1"/>
</dbReference>
<dbReference type="FunFam" id="1.10.10.10:FF:000001">
    <property type="entry name" value="LysR family transcriptional regulator"/>
    <property type="match status" value="1"/>
</dbReference>
<dbReference type="AlphaFoldDB" id="A0A9W6IRW3"/>
<dbReference type="SUPFAM" id="SSF46785">
    <property type="entry name" value="Winged helix' DNA-binding domain"/>
    <property type="match status" value="1"/>
</dbReference>
<dbReference type="SUPFAM" id="SSF53850">
    <property type="entry name" value="Periplasmic binding protein-like II"/>
    <property type="match status" value="1"/>
</dbReference>
<reference evidence="6" key="2">
    <citation type="submission" date="2023-01" db="EMBL/GenBank/DDBJ databases">
        <authorList>
            <person name="Sun Q."/>
            <person name="Evtushenko L."/>
        </authorList>
    </citation>
    <scope>NUCLEOTIDE SEQUENCE</scope>
    <source>
        <strain evidence="6">VKM B-1606</strain>
    </source>
</reference>
<keyword evidence="4" id="KW-0804">Transcription</keyword>